<dbReference type="EMBL" id="CM042890">
    <property type="protein sequence ID" value="KAI4311730.1"/>
    <property type="molecule type" value="Genomic_DNA"/>
</dbReference>
<reference evidence="2" key="1">
    <citation type="journal article" date="2023" name="Front. Plant Sci.">
        <title>Chromosomal-level genome assembly of Melastoma candidum provides insights into trichome evolution.</title>
        <authorList>
            <person name="Zhong Y."/>
            <person name="Wu W."/>
            <person name="Sun C."/>
            <person name="Zou P."/>
            <person name="Liu Y."/>
            <person name="Dai S."/>
            <person name="Zhou R."/>
        </authorList>
    </citation>
    <scope>NUCLEOTIDE SEQUENCE [LARGE SCALE GENOMIC DNA]</scope>
</reference>
<organism evidence="1 2">
    <name type="scientific">Melastoma candidum</name>
    <dbReference type="NCBI Taxonomy" id="119954"/>
    <lineage>
        <taxon>Eukaryota</taxon>
        <taxon>Viridiplantae</taxon>
        <taxon>Streptophyta</taxon>
        <taxon>Embryophyta</taxon>
        <taxon>Tracheophyta</taxon>
        <taxon>Spermatophyta</taxon>
        <taxon>Magnoliopsida</taxon>
        <taxon>eudicotyledons</taxon>
        <taxon>Gunneridae</taxon>
        <taxon>Pentapetalae</taxon>
        <taxon>rosids</taxon>
        <taxon>malvids</taxon>
        <taxon>Myrtales</taxon>
        <taxon>Melastomataceae</taxon>
        <taxon>Melastomatoideae</taxon>
        <taxon>Melastomateae</taxon>
        <taxon>Melastoma</taxon>
    </lineage>
</organism>
<accession>A0ACB9LK62</accession>
<gene>
    <name evidence="1" type="ORF">MLD38_036605</name>
</gene>
<evidence type="ECO:0000313" key="1">
    <source>
        <dbReference type="EMBL" id="KAI4311730.1"/>
    </source>
</evidence>
<keyword evidence="2" id="KW-1185">Reference proteome</keyword>
<protein>
    <submittedName>
        <fullName evidence="1">Uncharacterized protein</fullName>
    </submittedName>
</protein>
<name>A0ACB9LK62_9MYRT</name>
<proteinExistence type="predicted"/>
<sequence length="108" mass="12375">MEPELMYDPNCEVVPKEILRGLIKISATCNLINGFNILKVDLLLRDAFPTCFDHEKLDTLAFYFNTHLTSKHKKQVVMPIAWQTECLQALVGLSLLQQLNNIPTNQFL</sequence>
<comment type="caution">
    <text evidence="1">The sequence shown here is derived from an EMBL/GenBank/DDBJ whole genome shotgun (WGS) entry which is preliminary data.</text>
</comment>
<evidence type="ECO:0000313" key="2">
    <source>
        <dbReference type="Proteomes" id="UP001057402"/>
    </source>
</evidence>
<dbReference type="Proteomes" id="UP001057402">
    <property type="component" value="Chromosome 11"/>
</dbReference>